<dbReference type="EC" id="2.1.1.-" evidence="7"/>
<evidence type="ECO:0000256" key="2">
    <source>
        <dbReference type="ARBA" id="ARBA00022603"/>
    </source>
</evidence>
<dbReference type="AlphaFoldDB" id="A0A2V1AZ40"/>
<dbReference type="GO" id="GO:0034246">
    <property type="term" value="F:mitochondrial transcription factor activity"/>
    <property type="evidence" value="ECO:0007669"/>
    <property type="project" value="TreeGrafter"/>
</dbReference>
<dbReference type="SUPFAM" id="SSF53335">
    <property type="entry name" value="S-adenosyl-L-methionine-dependent methyltransferases"/>
    <property type="match status" value="1"/>
</dbReference>
<comment type="similarity">
    <text evidence="7">Belongs to the class I-like SAM-binding methyltransferase superfamily. rRNA adenine N(6)-methyltransferase family.</text>
</comment>
<dbReference type="OrthoDB" id="16079at2759"/>
<reference evidence="8 9" key="1">
    <citation type="submission" date="2017-12" db="EMBL/GenBank/DDBJ databases">
        <title>Genome Sequence of a Multidrug-Resistant Candida haemulonii Isolate from a Patient with Chronic Leg Ulcers in Israel.</title>
        <authorList>
            <person name="Chow N.A."/>
            <person name="Gade L."/>
            <person name="Batra D."/>
            <person name="Rowe L.A."/>
            <person name="Ben-Ami R."/>
            <person name="Loparev V.N."/>
            <person name="Litvintseva A.P."/>
        </authorList>
    </citation>
    <scope>NUCLEOTIDE SEQUENCE [LARGE SCALE GENOMIC DNA]</scope>
    <source>
        <strain evidence="8 9">B11899</strain>
    </source>
</reference>
<dbReference type="Gene3D" id="1.10.8.100">
    <property type="entry name" value="Ribosomal RNA adenine dimethylase-like, domain 2"/>
    <property type="match status" value="1"/>
</dbReference>
<keyword evidence="4 7" id="KW-0949">S-adenosyl-L-methionine</keyword>
<dbReference type="GO" id="GO:0008168">
    <property type="term" value="F:methyltransferase activity"/>
    <property type="evidence" value="ECO:0007669"/>
    <property type="project" value="UniProtKB-KW"/>
</dbReference>
<evidence type="ECO:0000256" key="6">
    <source>
        <dbReference type="ARBA" id="ARBA00024915"/>
    </source>
</evidence>
<dbReference type="InterPro" id="IPR023165">
    <property type="entry name" value="rRNA_Ade_diMease-like_C"/>
</dbReference>
<sequence>MSFRSFNPALKKHFAELPRPKFNYGYQHFVTPQACQQIIDKLRLKEKYPNSKGNLDVIDIHSGRGMLSTMINYELKPRKHLVIEHRPDFARAWQERMKLLESETKNAENFIFAPLDGYSWATYDELVGENKALSPSFQPRSKVHDELLIVGNVASTNGESLFAQWLMCIAYKNWLHKYGRVRTILTSSDYTLKKFLAGPSYKKRNKTAAKRAMFSETSLVAMTEGAQGTCTSEGYDPRLVIENQPALLPRNSTLPQGSTIGVAEFVPREITDDYNVDEIDYMTQSMSFRPNDPVSDSIKQLAPGAAIDLPPLLPDEILKKTFKELTAEDLWTMYNVYKT</sequence>
<keyword evidence="5" id="KW-0694">RNA-binding</keyword>
<dbReference type="GO" id="GO:0032259">
    <property type="term" value="P:methylation"/>
    <property type="evidence" value="ECO:0007669"/>
    <property type="project" value="UniProtKB-KW"/>
</dbReference>
<dbReference type="Gene3D" id="3.40.50.150">
    <property type="entry name" value="Vaccinia Virus protein VP39"/>
    <property type="match status" value="1"/>
</dbReference>
<evidence type="ECO:0000256" key="1">
    <source>
        <dbReference type="ARBA" id="ARBA00004173"/>
    </source>
</evidence>
<dbReference type="VEuPathDB" id="FungiDB:CXQ85_002842"/>
<evidence type="ECO:0000256" key="7">
    <source>
        <dbReference type="RuleBase" id="RU362106"/>
    </source>
</evidence>
<evidence type="ECO:0000256" key="4">
    <source>
        <dbReference type="ARBA" id="ARBA00022691"/>
    </source>
</evidence>
<dbReference type="PANTHER" id="PTHR11727">
    <property type="entry name" value="DIMETHYLADENOSINE TRANSFERASE"/>
    <property type="match status" value="1"/>
</dbReference>
<keyword evidence="9" id="KW-1185">Reference proteome</keyword>
<protein>
    <recommendedName>
        <fullName evidence="7">rRNA adenine N(6)-methyltransferase</fullName>
        <ecNumber evidence="7">2.1.1.-</ecNumber>
    </recommendedName>
</protein>
<evidence type="ECO:0000313" key="8">
    <source>
        <dbReference type="EMBL" id="PVH23115.1"/>
    </source>
</evidence>
<keyword evidence="7" id="KW-0698">rRNA processing</keyword>
<keyword evidence="3 7" id="KW-0808">Transferase</keyword>
<evidence type="ECO:0000256" key="5">
    <source>
        <dbReference type="ARBA" id="ARBA00022884"/>
    </source>
</evidence>
<dbReference type="GO" id="GO:0034245">
    <property type="term" value="C:mitochondrial DNA-directed RNA polymerase complex"/>
    <property type="evidence" value="ECO:0007669"/>
    <property type="project" value="TreeGrafter"/>
</dbReference>
<dbReference type="GO" id="GO:0003723">
    <property type="term" value="F:RNA binding"/>
    <property type="evidence" value="ECO:0007669"/>
    <property type="project" value="UniProtKB-KW"/>
</dbReference>
<dbReference type="RefSeq" id="XP_025344055.1">
    <property type="nucleotide sequence ID" value="XM_025486505.1"/>
</dbReference>
<comment type="subcellular location">
    <subcellularLocation>
        <location evidence="1">Mitochondrion</location>
    </subcellularLocation>
</comment>
<dbReference type="GO" id="GO:0005759">
    <property type="term" value="C:mitochondrial matrix"/>
    <property type="evidence" value="ECO:0007669"/>
    <property type="project" value="TreeGrafter"/>
</dbReference>
<comment type="function">
    <text evidence="6">Mitochondrial transcription factor that confers selective promoter recognition on the core subunit of the yeast mitochondrial RNA polymerase. Interacts with DNA in a non-specific manner.</text>
</comment>
<dbReference type="GO" id="GO:0006391">
    <property type="term" value="P:transcription initiation at mitochondrial promoter"/>
    <property type="evidence" value="ECO:0007669"/>
    <property type="project" value="TreeGrafter"/>
</dbReference>
<evidence type="ECO:0000313" key="9">
    <source>
        <dbReference type="Proteomes" id="UP000244309"/>
    </source>
</evidence>
<dbReference type="InterPro" id="IPR029063">
    <property type="entry name" value="SAM-dependent_MTases_sf"/>
</dbReference>
<dbReference type="Proteomes" id="UP000244309">
    <property type="component" value="Unassembled WGS sequence"/>
</dbReference>
<proteinExistence type="inferred from homology"/>
<dbReference type="Pfam" id="PF00398">
    <property type="entry name" value="RrnaAD"/>
    <property type="match status" value="1"/>
</dbReference>
<gene>
    <name evidence="8" type="ORF">CXQ85_002842</name>
</gene>
<comment type="caution">
    <text evidence="8">The sequence shown here is derived from an EMBL/GenBank/DDBJ whole genome shotgun (WGS) entry which is preliminary data.</text>
</comment>
<keyword evidence="2 7" id="KW-0489">Methyltransferase</keyword>
<dbReference type="GeneID" id="37008173"/>
<evidence type="ECO:0000256" key="3">
    <source>
        <dbReference type="ARBA" id="ARBA00022679"/>
    </source>
</evidence>
<dbReference type="EMBL" id="PKFO01000010">
    <property type="protein sequence ID" value="PVH23115.1"/>
    <property type="molecule type" value="Genomic_DNA"/>
</dbReference>
<organism evidence="8 9">
    <name type="scientific">Candidozyma haemuli</name>
    <dbReference type="NCBI Taxonomy" id="45357"/>
    <lineage>
        <taxon>Eukaryota</taxon>
        <taxon>Fungi</taxon>
        <taxon>Dikarya</taxon>
        <taxon>Ascomycota</taxon>
        <taxon>Saccharomycotina</taxon>
        <taxon>Pichiomycetes</taxon>
        <taxon>Metschnikowiaceae</taxon>
        <taxon>Candidozyma</taxon>
    </lineage>
</organism>
<dbReference type="PANTHER" id="PTHR11727:SF17">
    <property type="entry name" value="DIMETHYLADENOSINE TRANSFERASE 1, MITOCHONDRIAL"/>
    <property type="match status" value="1"/>
</dbReference>
<dbReference type="GO" id="GO:0006364">
    <property type="term" value="P:rRNA processing"/>
    <property type="evidence" value="ECO:0007669"/>
    <property type="project" value="UniProtKB-KW"/>
</dbReference>
<accession>A0A2V1AZ40</accession>
<name>A0A2V1AZ40_9ASCO</name>
<dbReference type="InterPro" id="IPR001737">
    <property type="entry name" value="KsgA/Erm"/>
</dbReference>